<gene>
    <name evidence="1" type="ORF">BPO_1706</name>
</gene>
<reference evidence="1" key="1">
    <citation type="submission" date="2023-10" db="EMBL/GenBank/DDBJ databases">
        <title>Characterization and whole genome sequencing of a novel strain of Bergeyella porcorum QD2021 isolated from pig.</title>
        <authorList>
            <person name="Liu G."/>
            <person name="Chen C."/>
            <person name="Han X."/>
        </authorList>
    </citation>
    <scope>NUCLEOTIDE SEQUENCE</scope>
    <source>
        <strain evidence="1">QD2021</strain>
    </source>
</reference>
<keyword evidence="2" id="KW-1185">Reference proteome</keyword>
<dbReference type="AlphaFoldDB" id="A0AAU0F2E2"/>
<protein>
    <recommendedName>
        <fullName evidence="3">Glutamine synthetase</fullName>
    </recommendedName>
</protein>
<proteinExistence type="predicted"/>
<name>A0AAU0F2E2_9FLAO</name>
<dbReference type="Gene3D" id="1.20.120.1560">
    <property type="match status" value="1"/>
</dbReference>
<evidence type="ECO:0000313" key="1">
    <source>
        <dbReference type="EMBL" id="WOC52353.1"/>
    </source>
</evidence>
<organism evidence="1 2">
    <name type="scientific">Bergeyella porcorum</name>
    <dbReference type="NCBI Taxonomy" id="1735111"/>
    <lineage>
        <taxon>Bacteria</taxon>
        <taxon>Pseudomonadati</taxon>
        <taxon>Bacteroidota</taxon>
        <taxon>Flavobacteriia</taxon>
        <taxon>Flavobacteriales</taxon>
        <taxon>Weeksellaceae</taxon>
        <taxon>Bergeyella</taxon>
    </lineage>
</organism>
<accession>A0AAU0F2E2</accession>
<evidence type="ECO:0000313" key="2">
    <source>
        <dbReference type="Proteomes" id="UP001432059"/>
    </source>
</evidence>
<sequence length="79" mass="9100">MDLIRGISENVSQIKIGVDELLEAKAKASQLHGQEQAEAYCNNVKPRFDKIREASDALEMMVDDELWPMTKYRELLFTK</sequence>
<dbReference type="KEGG" id="bpor:BPO_1706"/>
<evidence type="ECO:0008006" key="3">
    <source>
        <dbReference type="Google" id="ProtNLM"/>
    </source>
</evidence>
<dbReference type="EMBL" id="CP136426">
    <property type="protein sequence ID" value="WOC52353.1"/>
    <property type="molecule type" value="Genomic_DNA"/>
</dbReference>
<dbReference type="Proteomes" id="UP001432059">
    <property type="component" value="Chromosome"/>
</dbReference>